<sequence>MQGRVRRRLLQWLRQELETAATPEPDTDPDPEQAWKALTLVNDWIRHSETKAGVVLTAAGVAGGVLYNLIKDQMEGQHRLPCYLVGLAVSCSVLIFAAGGFAAAALIPRRKIRGQPEDFSNLLYYSHIARRFADDAPSYHEVLKALTSDPHELVRHIANQVHANSMVAHRKFECTKWSIIALIGVLVLLAFLAALLGWAK</sequence>
<evidence type="ECO:0000256" key="7">
    <source>
        <dbReference type="ARBA" id="ARBA00023136"/>
    </source>
</evidence>
<dbReference type="EMBL" id="LQPR01000025">
    <property type="protein sequence ID" value="ORW72159.1"/>
    <property type="molecule type" value="Genomic_DNA"/>
</dbReference>
<accession>A0AAJ3TVE9</accession>
<dbReference type="AlphaFoldDB" id="A0AAJ3TVE9"/>
<evidence type="ECO:0000313" key="11">
    <source>
        <dbReference type="Proteomes" id="UP000193387"/>
    </source>
</evidence>
<evidence type="ECO:0000256" key="4">
    <source>
        <dbReference type="ARBA" id="ARBA00022741"/>
    </source>
</evidence>
<dbReference type="InterPro" id="IPR043760">
    <property type="entry name" value="PycTM_dom"/>
</dbReference>
<keyword evidence="11" id="KW-1185">Reference proteome</keyword>
<feature type="transmembrane region" description="Helical" evidence="8">
    <location>
        <begin position="179"/>
        <end position="199"/>
    </location>
</feature>
<keyword evidence="6" id="KW-0051">Antiviral defense</keyword>
<comment type="caution">
    <text evidence="10">The sequence shown here is derived from an EMBL/GenBank/DDBJ whole genome shotgun (WGS) entry which is preliminary data.</text>
</comment>
<dbReference type="GO" id="GO:0005886">
    <property type="term" value="C:plasma membrane"/>
    <property type="evidence" value="ECO:0007669"/>
    <property type="project" value="UniProtKB-SubCell"/>
</dbReference>
<keyword evidence="5 8" id="KW-1133">Transmembrane helix</keyword>
<feature type="domain" description="Pycsar effector protein" evidence="9">
    <location>
        <begin position="34"/>
        <end position="196"/>
    </location>
</feature>
<evidence type="ECO:0000256" key="8">
    <source>
        <dbReference type="SAM" id="Phobius"/>
    </source>
</evidence>
<evidence type="ECO:0000256" key="3">
    <source>
        <dbReference type="ARBA" id="ARBA00022692"/>
    </source>
</evidence>
<keyword evidence="2" id="KW-1003">Cell membrane</keyword>
<evidence type="ECO:0000259" key="9">
    <source>
        <dbReference type="Pfam" id="PF18967"/>
    </source>
</evidence>
<feature type="transmembrane region" description="Helical" evidence="8">
    <location>
        <begin position="82"/>
        <end position="107"/>
    </location>
</feature>
<dbReference type="GO" id="GO:0051607">
    <property type="term" value="P:defense response to virus"/>
    <property type="evidence" value="ECO:0007669"/>
    <property type="project" value="UniProtKB-KW"/>
</dbReference>
<protein>
    <recommendedName>
        <fullName evidence="9">Pycsar effector protein domain-containing protein</fullName>
    </recommendedName>
</protein>
<reference evidence="10 11" key="1">
    <citation type="submission" date="2016-01" db="EMBL/GenBank/DDBJ databases">
        <title>The new phylogeny of the genus Mycobacterium.</title>
        <authorList>
            <person name="Tarcisio F."/>
            <person name="Conor M."/>
            <person name="Antonella G."/>
            <person name="Elisabetta G."/>
            <person name="Giulia F.S."/>
            <person name="Sara T."/>
            <person name="Anna F."/>
            <person name="Clotilde B."/>
            <person name="Roberto B."/>
            <person name="Veronica D.S."/>
            <person name="Fabio R."/>
            <person name="Monica P."/>
            <person name="Olivier J."/>
            <person name="Enrico T."/>
            <person name="Nicola S."/>
        </authorList>
    </citation>
    <scope>NUCLEOTIDE SEQUENCE [LARGE SCALE GENOMIC DNA]</scope>
    <source>
        <strain evidence="10 11">DSM 44616</strain>
    </source>
</reference>
<organism evidence="10 11">
    <name type="scientific">Mycobacterium saskatchewanense</name>
    <dbReference type="NCBI Taxonomy" id="220927"/>
    <lineage>
        <taxon>Bacteria</taxon>
        <taxon>Bacillati</taxon>
        <taxon>Actinomycetota</taxon>
        <taxon>Actinomycetes</taxon>
        <taxon>Mycobacteriales</taxon>
        <taxon>Mycobacteriaceae</taxon>
        <taxon>Mycobacterium</taxon>
        <taxon>Mycobacterium simiae complex</taxon>
    </lineage>
</organism>
<name>A0AAJ3TVE9_9MYCO</name>
<gene>
    <name evidence="10" type="ORF">AWC23_11595</name>
</gene>
<dbReference type="Pfam" id="PF18967">
    <property type="entry name" value="PycTM"/>
    <property type="match status" value="1"/>
</dbReference>
<comment type="subcellular location">
    <subcellularLocation>
        <location evidence="1">Cell membrane</location>
    </subcellularLocation>
</comment>
<keyword evidence="7 8" id="KW-0472">Membrane</keyword>
<keyword evidence="3 8" id="KW-0812">Transmembrane</keyword>
<evidence type="ECO:0000256" key="2">
    <source>
        <dbReference type="ARBA" id="ARBA00022475"/>
    </source>
</evidence>
<feature type="transmembrane region" description="Helical" evidence="8">
    <location>
        <begin position="52"/>
        <end position="70"/>
    </location>
</feature>
<dbReference type="Proteomes" id="UP000193387">
    <property type="component" value="Unassembled WGS sequence"/>
</dbReference>
<dbReference type="GO" id="GO:0000166">
    <property type="term" value="F:nucleotide binding"/>
    <property type="evidence" value="ECO:0007669"/>
    <property type="project" value="UniProtKB-KW"/>
</dbReference>
<evidence type="ECO:0000256" key="5">
    <source>
        <dbReference type="ARBA" id="ARBA00022989"/>
    </source>
</evidence>
<evidence type="ECO:0000313" key="10">
    <source>
        <dbReference type="EMBL" id="ORW72159.1"/>
    </source>
</evidence>
<proteinExistence type="predicted"/>
<evidence type="ECO:0000256" key="1">
    <source>
        <dbReference type="ARBA" id="ARBA00004236"/>
    </source>
</evidence>
<evidence type="ECO:0000256" key="6">
    <source>
        <dbReference type="ARBA" id="ARBA00023118"/>
    </source>
</evidence>
<keyword evidence="4" id="KW-0547">Nucleotide-binding</keyword>